<feature type="region of interest" description="Disordered" evidence="1">
    <location>
        <begin position="61"/>
        <end position="86"/>
    </location>
</feature>
<dbReference type="Proteomes" id="UP001054945">
    <property type="component" value="Unassembled WGS sequence"/>
</dbReference>
<keyword evidence="3" id="KW-1185">Reference proteome</keyword>
<comment type="caution">
    <text evidence="2">The sequence shown here is derived from an EMBL/GenBank/DDBJ whole genome shotgun (WGS) entry which is preliminary data.</text>
</comment>
<evidence type="ECO:0000256" key="1">
    <source>
        <dbReference type="SAM" id="MobiDB-lite"/>
    </source>
</evidence>
<accession>A0AAV4SXH1</accession>
<protein>
    <submittedName>
        <fullName evidence="2">Uncharacterized protein</fullName>
    </submittedName>
</protein>
<sequence>MATVVTRMESARTQDHEAETCSAAPRCAEMELKERASRSLLTNIMDGGGGQRREEEFRAGATRTASSLPRPLWQSGPGELRPTYSSEAPTRDLWCLAACTPTWNFQPY</sequence>
<dbReference type="EMBL" id="BPLR01010134">
    <property type="protein sequence ID" value="GIY37190.1"/>
    <property type="molecule type" value="Genomic_DNA"/>
</dbReference>
<proteinExistence type="predicted"/>
<dbReference type="AlphaFoldDB" id="A0AAV4SXH1"/>
<evidence type="ECO:0000313" key="3">
    <source>
        <dbReference type="Proteomes" id="UP001054945"/>
    </source>
</evidence>
<name>A0AAV4SXH1_CAEEX</name>
<reference evidence="2 3" key="1">
    <citation type="submission" date="2021-06" db="EMBL/GenBank/DDBJ databases">
        <title>Caerostris extrusa draft genome.</title>
        <authorList>
            <person name="Kono N."/>
            <person name="Arakawa K."/>
        </authorList>
    </citation>
    <scope>NUCLEOTIDE SEQUENCE [LARGE SCALE GENOMIC DNA]</scope>
</reference>
<organism evidence="2 3">
    <name type="scientific">Caerostris extrusa</name>
    <name type="common">Bark spider</name>
    <name type="synonym">Caerostris bankana</name>
    <dbReference type="NCBI Taxonomy" id="172846"/>
    <lineage>
        <taxon>Eukaryota</taxon>
        <taxon>Metazoa</taxon>
        <taxon>Ecdysozoa</taxon>
        <taxon>Arthropoda</taxon>
        <taxon>Chelicerata</taxon>
        <taxon>Arachnida</taxon>
        <taxon>Araneae</taxon>
        <taxon>Araneomorphae</taxon>
        <taxon>Entelegynae</taxon>
        <taxon>Araneoidea</taxon>
        <taxon>Araneidae</taxon>
        <taxon>Caerostris</taxon>
    </lineage>
</organism>
<gene>
    <name evidence="2" type="ORF">CEXT_336971</name>
</gene>
<evidence type="ECO:0000313" key="2">
    <source>
        <dbReference type="EMBL" id="GIY37190.1"/>
    </source>
</evidence>